<dbReference type="PRINTS" id="PR00237">
    <property type="entry name" value="GPCRRHODOPSN"/>
</dbReference>
<sequence length="350" mass="40053">MLLGVGKTTMNISHEKNFTKMDAATLAMFDNKWASNLVSAIYVVVTLANLSGNGISLFLLLVRTTPKSPSIIFMINLTLTDLIQGTVLPFQIVYQMQGYNWTLGKGMCNVLTVVFFANMYCSILSMTAISADRYLGIVKPMRFREMRKNKYAVMVCIFMWLLVLAILSPLERSDLTYYVEEREIVTCFDVLRKDMLPSIAHWAAFLFGMLIVLFLCPFIITLYCYINIIYVLVRKANSHQKGRAVRLACAVLFVFIFCFAPSNILLLAHTITRLYYDKSLYIYYKLSLSLSCINSCIDPFIYYFASKEFRRKLRQMLRLQTLSMTETQMIEGHRESMLSAAALPNVSDTV</sequence>
<keyword evidence="3 10" id="KW-0812">Transmembrane</keyword>
<dbReference type="PROSITE" id="PS00237">
    <property type="entry name" value="G_PROTEIN_RECEP_F1_1"/>
    <property type="match status" value="1"/>
</dbReference>
<keyword evidence="4 11" id="KW-1133">Transmembrane helix</keyword>
<keyword evidence="9 10" id="KW-0807">Transducer</keyword>
<comment type="caution">
    <text evidence="13">The sequence shown here is derived from an EMBL/GenBank/DDBJ whole genome shotgun (WGS) entry which is preliminary data.</text>
</comment>
<feature type="domain" description="G-protein coupled receptors family 1 profile" evidence="12">
    <location>
        <begin position="52"/>
        <end position="302"/>
    </location>
</feature>
<proteinExistence type="inferred from homology"/>
<keyword evidence="2" id="KW-1003">Cell membrane</keyword>
<dbReference type="GO" id="GO:0005886">
    <property type="term" value="C:plasma membrane"/>
    <property type="evidence" value="ECO:0007669"/>
    <property type="project" value="UniProtKB-SubCell"/>
</dbReference>
<feature type="transmembrane region" description="Helical" evidence="11">
    <location>
        <begin position="281"/>
        <end position="305"/>
    </location>
</feature>
<evidence type="ECO:0000256" key="1">
    <source>
        <dbReference type="ARBA" id="ARBA00004651"/>
    </source>
</evidence>
<dbReference type="SUPFAM" id="SSF81321">
    <property type="entry name" value="Family A G protein-coupled receptor-like"/>
    <property type="match status" value="1"/>
</dbReference>
<evidence type="ECO:0000256" key="4">
    <source>
        <dbReference type="ARBA" id="ARBA00022989"/>
    </source>
</evidence>
<keyword evidence="8" id="KW-0325">Glycoprotein</keyword>
<dbReference type="GO" id="GO:0007200">
    <property type="term" value="P:phospholipase C-activating G protein-coupled receptor signaling pathway"/>
    <property type="evidence" value="ECO:0007669"/>
    <property type="project" value="TreeGrafter"/>
</dbReference>
<dbReference type="PANTHER" id="PTHR24232:SF25">
    <property type="entry name" value="P2Y PURINOCEPTOR 8"/>
    <property type="match status" value="1"/>
</dbReference>
<organism evidence="13 14">
    <name type="scientific">Triplophysa tibetana</name>
    <dbReference type="NCBI Taxonomy" id="1572043"/>
    <lineage>
        <taxon>Eukaryota</taxon>
        <taxon>Metazoa</taxon>
        <taxon>Chordata</taxon>
        <taxon>Craniata</taxon>
        <taxon>Vertebrata</taxon>
        <taxon>Euteleostomi</taxon>
        <taxon>Actinopterygii</taxon>
        <taxon>Neopterygii</taxon>
        <taxon>Teleostei</taxon>
        <taxon>Ostariophysi</taxon>
        <taxon>Cypriniformes</taxon>
        <taxon>Nemacheilidae</taxon>
        <taxon>Triplophysa</taxon>
    </lineage>
</organism>
<evidence type="ECO:0000256" key="5">
    <source>
        <dbReference type="ARBA" id="ARBA00023040"/>
    </source>
</evidence>
<evidence type="ECO:0000313" key="14">
    <source>
        <dbReference type="Proteomes" id="UP000324632"/>
    </source>
</evidence>
<feature type="transmembrane region" description="Helical" evidence="11">
    <location>
        <begin position="244"/>
        <end position="269"/>
    </location>
</feature>
<gene>
    <name evidence="13" type="ORF">E1301_Tti008443</name>
</gene>
<keyword evidence="14" id="KW-1185">Reference proteome</keyword>
<dbReference type="InterPro" id="IPR000276">
    <property type="entry name" value="GPCR_Rhodpsn"/>
</dbReference>
<keyword evidence="7 10" id="KW-0675">Receptor</keyword>
<evidence type="ECO:0000256" key="8">
    <source>
        <dbReference type="ARBA" id="ARBA00023180"/>
    </source>
</evidence>
<evidence type="ECO:0000256" key="11">
    <source>
        <dbReference type="SAM" id="Phobius"/>
    </source>
</evidence>
<keyword evidence="5 10" id="KW-0297">G-protein coupled receptor</keyword>
<evidence type="ECO:0000256" key="2">
    <source>
        <dbReference type="ARBA" id="ARBA00022475"/>
    </source>
</evidence>
<name>A0A5A9NZE6_9TELE</name>
<comment type="similarity">
    <text evidence="10">Belongs to the G-protein coupled receptor 1 family.</text>
</comment>
<feature type="transmembrane region" description="Helical" evidence="11">
    <location>
        <begin position="110"/>
        <end position="131"/>
    </location>
</feature>
<dbReference type="EMBL" id="SOYY01000010">
    <property type="protein sequence ID" value="KAA0715604.1"/>
    <property type="molecule type" value="Genomic_DNA"/>
</dbReference>
<dbReference type="SMART" id="SM01381">
    <property type="entry name" value="7TM_GPCR_Srsx"/>
    <property type="match status" value="1"/>
</dbReference>
<protein>
    <submittedName>
        <fullName evidence="13">P2Y purinoceptor 8</fullName>
    </submittedName>
</protein>
<comment type="subcellular location">
    <subcellularLocation>
        <location evidence="1">Cell membrane</location>
        <topology evidence="1">Multi-pass membrane protein</topology>
    </subcellularLocation>
</comment>
<dbReference type="PANTHER" id="PTHR24232">
    <property type="entry name" value="G-PROTEIN COUPLED RECEPTOR"/>
    <property type="match status" value="1"/>
</dbReference>
<evidence type="ECO:0000256" key="7">
    <source>
        <dbReference type="ARBA" id="ARBA00023170"/>
    </source>
</evidence>
<evidence type="ECO:0000256" key="6">
    <source>
        <dbReference type="ARBA" id="ARBA00023136"/>
    </source>
</evidence>
<feature type="transmembrane region" description="Helical" evidence="11">
    <location>
        <begin position="40"/>
        <end position="62"/>
    </location>
</feature>
<evidence type="ECO:0000256" key="3">
    <source>
        <dbReference type="ARBA" id="ARBA00022692"/>
    </source>
</evidence>
<evidence type="ECO:0000256" key="10">
    <source>
        <dbReference type="RuleBase" id="RU000688"/>
    </source>
</evidence>
<dbReference type="GO" id="GO:0035025">
    <property type="term" value="P:positive regulation of Rho protein signal transduction"/>
    <property type="evidence" value="ECO:0007669"/>
    <property type="project" value="TreeGrafter"/>
</dbReference>
<dbReference type="PROSITE" id="PS50262">
    <property type="entry name" value="G_PROTEIN_RECEP_F1_2"/>
    <property type="match status" value="1"/>
</dbReference>
<accession>A0A5A9NZE6</accession>
<dbReference type="AlphaFoldDB" id="A0A5A9NZE6"/>
<dbReference type="InterPro" id="IPR017452">
    <property type="entry name" value="GPCR_Rhodpsn_7TM"/>
</dbReference>
<feature type="transmembrane region" description="Helical" evidence="11">
    <location>
        <begin position="71"/>
        <end position="90"/>
    </location>
</feature>
<feature type="transmembrane region" description="Helical" evidence="11">
    <location>
        <begin position="199"/>
        <end position="232"/>
    </location>
</feature>
<evidence type="ECO:0000259" key="12">
    <source>
        <dbReference type="PROSITE" id="PS50262"/>
    </source>
</evidence>
<dbReference type="FunFam" id="1.20.1070.10:FF:000040">
    <property type="entry name" value="Coagulation factor 2 (thrombin) receptor"/>
    <property type="match status" value="1"/>
</dbReference>
<evidence type="ECO:0000256" key="9">
    <source>
        <dbReference type="ARBA" id="ARBA00023224"/>
    </source>
</evidence>
<keyword evidence="6 11" id="KW-0472">Membrane</keyword>
<dbReference type="PRINTS" id="PR01157">
    <property type="entry name" value="P2YPURNOCPTR"/>
</dbReference>
<dbReference type="Pfam" id="PF00001">
    <property type="entry name" value="7tm_1"/>
    <property type="match status" value="1"/>
</dbReference>
<evidence type="ECO:0000313" key="13">
    <source>
        <dbReference type="EMBL" id="KAA0715604.1"/>
    </source>
</evidence>
<dbReference type="GO" id="GO:0004930">
    <property type="term" value="F:G protein-coupled receptor activity"/>
    <property type="evidence" value="ECO:0007669"/>
    <property type="project" value="UniProtKB-KW"/>
</dbReference>
<feature type="transmembrane region" description="Helical" evidence="11">
    <location>
        <begin position="151"/>
        <end position="170"/>
    </location>
</feature>
<dbReference type="Proteomes" id="UP000324632">
    <property type="component" value="Chromosome 10"/>
</dbReference>
<dbReference type="Gene3D" id="1.20.1070.10">
    <property type="entry name" value="Rhodopsin 7-helix transmembrane proteins"/>
    <property type="match status" value="1"/>
</dbReference>
<reference evidence="13 14" key="1">
    <citation type="journal article" date="2019" name="Mol. Ecol. Resour.">
        <title>Chromosome-level genome assembly of Triplophysa tibetana, a fish adapted to the harsh high-altitude environment of the Tibetan Plateau.</title>
        <authorList>
            <person name="Yang X."/>
            <person name="Liu H."/>
            <person name="Ma Z."/>
            <person name="Zou Y."/>
            <person name="Zou M."/>
            <person name="Mao Y."/>
            <person name="Li X."/>
            <person name="Wang H."/>
            <person name="Chen T."/>
            <person name="Wang W."/>
            <person name="Yang R."/>
        </authorList>
    </citation>
    <scope>NUCLEOTIDE SEQUENCE [LARGE SCALE GENOMIC DNA]</scope>
    <source>
        <strain evidence="13">TTIB1903HZAU</strain>
        <tissue evidence="13">Muscle</tissue>
    </source>
</reference>